<keyword evidence="2" id="KW-0472">Membrane</keyword>
<dbReference type="InterPro" id="IPR041166">
    <property type="entry name" value="Rubredoxin_2"/>
</dbReference>
<feature type="topological domain" description="Cytoplasmic" evidence="2">
    <location>
        <begin position="24"/>
        <end position="391"/>
    </location>
</feature>
<comment type="function">
    <text evidence="2">Modulates cellular lipopolysaccharide (LPS) levels by regulating LpxC, which is involved in lipid A biosynthesis. May act by modulating the proteolytic activity of FtsH towards LpxC. May also coordinate assembly of proteins involved in LPS synthesis at the plasma membrane.</text>
</comment>
<evidence type="ECO:0000259" key="3">
    <source>
        <dbReference type="Pfam" id="PF18073"/>
    </source>
</evidence>
<dbReference type="Proteomes" id="UP001320119">
    <property type="component" value="Chromosome"/>
</dbReference>
<keyword evidence="2" id="KW-1133">Transmembrane helix</keyword>
<comment type="subcellular location">
    <subcellularLocation>
        <location evidence="2">Cell inner membrane</location>
        <topology evidence="2">Single-pass membrane protein</topology>
        <orientation evidence="2">Cytoplasmic side</orientation>
    </subcellularLocation>
</comment>
<dbReference type="GO" id="GO:0005506">
    <property type="term" value="F:iron ion binding"/>
    <property type="evidence" value="ECO:0007669"/>
    <property type="project" value="UniProtKB-UniRule"/>
</dbReference>
<dbReference type="RefSeq" id="WP_236983411.1">
    <property type="nucleotide sequence ID" value="NZ_AP023086.1"/>
</dbReference>
<dbReference type="CDD" id="cd00350">
    <property type="entry name" value="rubredoxin_like"/>
    <property type="match status" value="1"/>
</dbReference>
<evidence type="ECO:0000313" key="4">
    <source>
        <dbReference type="EMBL" id="BCD98810.1"/>
    </source>
</evidence>
<evidence type="ECO:0000313" key="5">
    <source>
        <dbReference type="Proteomes" id="UP001320119"/>
    </source>
</evidence>
<keyword evidence="2" id="KW-1003">Cell membrane</keyword>
<dbReference type="Pfam" id="PF18073">
    <property type="entry name" value="Zn_ribbon_LapB"/>
    <property type="match status" value="1"/>
</dbReference>
<keyword evidence="2" id="KW-0802">TPR repeat</keyword>
<feature type="binding site" evidence="2">
    <location>
        <position position="367"/>
    </location>
    <ligand>
        <name>Fe cation</name>
        <dbReference type="ChEBI" id="CHEBI:24875"/>
    </ligand>
</feature>
<dbReference type="InterPro" id="IPR030865">
    <property type="entry name" value="LapB"/>
</dbReference>
<reference evidence="4 5" key="1">
    <citation type="journal article" date="2022" name="IScience">
        <title>An ultrasensitive nanofiber-based assay for enzymatic hydrolysis and deep-sea microbial degradation of cellulose.</title>
        <authorList>
            <person name="Tsudome M."/>
            <person name="Tachioka M."/>
            <person name="Miyazaki M."/>
            <person name="Uchimura K."/>
            <person name="Tsuda M."/>
            <person name="Takaki Y."/>
            <person name="Deguchi S."/>
        </authorList>
    </citation>
    <scope>NUCLEOTIDE SEQUENCE [LARGE SCALE GENOMIC DNA]</scope>
    <source>
        <strain evidence="4 5">GE09</strain>
    </source>
</reference>
<organism evidence="4 5">
    <name type="scientific">Marinagarivorans cellulosilyticus</name>
    <dbReference type="NCBI Taxonomy" id="2721545"/>
    <lineage>
        <taxon>Bacteria</taxon>
        <taxon>Pseudomonadati</taxon>
        <taxon>Pseudomonadota</taxon>
        <taxon>Gammaproteobacteria</taxon>
        <taxon>Cellvibrionales</taxon>
        <taxon>Cellvibrionaceae</taxon>
        <taxon>Marinagarivorans</taxon>
    </lineage>
</organism>
<dbReference type="KEGG" id="marq:MARGE09_P3011"/>
<keyword evidence="2" id="KW-0812">Transmembrane</keyword>
<evidence type="ECO:0000256" key="1">
    <source>
        <dbReference type="ARBA" id="ARBA00022723"/>
    </source>
</evidence>
<dbReference type="Gene3D" id="1.25.40.10">
    <property type="entry name" value="Tetratricopeptide repeat domain"/>
    <property type="match status" value="2"/>
</dbReference>
<keyword evidence="2" id="KW-0997">Cell inner membrane</keyword>
<keyword evidence="1 2" id="KW-0479">Metal-binding</keyword>
<feature type="binding site" evidence="2">
    <location>
        <position position="364"/>
    </location>
    <ligand>
        <name>Fe cation</name>
        <dbReference type="ChEBI" id="CHEBI:24875"/>
    </ligand>
</feature>
<feature type="binding site" evidence="2">
    <location>
        <position position="381"/>
    </location>
    <ligand>
        <name>Fe cation</name>
        <dbReference type="ChEBI" id="CHEBI:24875"/>
    </ligand>
</feature>
<name>A0AAN1WJP3_9GAMM</name>
<keyword evidence="5" id="KW-1185">Reference proteome</keyword>
<dbReference type="GO" id="GO:0009898">
    <property type="term" value="C:cytoplasmic side of plasma membrane"/>
    <property type="evidence" value="ECO:0007669"/>
    <property type="project" value="UniProtKB-UniRule"/>
</dbReference>
<dbReference type="SUPFAM" id="SSF48452">
    <property type="entry name" value="TPR-like"/>
    <property type="match status" value="1"/>
</dbReference>
<sequence>METNSLLVFLLFLSALAIGYLLAKRPIDIRNRMNPKASRVSLDRYRESLNYLITEQPDAAIDALTATLDVNEDTLETHMALGSMLRKRGEVDRAIRIHQNVLSRPSLTKDQDLQARLALAEDYLKAGLFDRAEALYNELSHVDEAGIATKALTRLVEVYQSEGEWLQAVVAADALSQSGVDSDHWRRLQAQFYCEIAEQSLSRSYYSDAQEALEKAQVLDVDLARTLILRGQLALAQGHRQQAFELLKQVPLNFTAHNSQVLPLLIEAYTRAHKAETLEAFLADLYQQQPSALLLPDMARAIAQKTSESEAIIFLIKELEQWSHLESLSDVLGILPSSTYQQLSLESLLGIVEQRLQQTQSYECQNCGYSGHEHHWHCPSCKNWGTVISTH</sequence>
<evidence type="ECO:0000256" key="2">
    <source>
        <dbReference type="HAMAP-Rule" id="MF_00994"/>
    </source>
</evidence>
<dbReference type="InterPro" id="IPR011990">
    <property type="entry name" value="TPR-like_helical_dom_sf"/>
</dbReference>
<dbReference type="HAMAP" id="MF_00994">
    <property type="entry name" value="LPS_assembly_LapB"/>
    <property type="match status" value="1"/>
</dbReference>
<comment type="similarity">
    <text evidence="2">Belongs to the LapB family.</text>
</comment>
<keyword evidence="2" id="KW-0677">Repeat</keyword>
<dbReference type="EMBL" id="AP023086">
    <property type="protein sequence ID" value="BCD98810.1"/>
    <property type="molecule type" value="Genomic_DNA"/>
</dbReference>
<proteinExistence type="inferred from homology"/>
<keyword evidence="2" id="KW-0408">Iron</keyword>
<dbReference type="GO" id="GO:0008653">
    <property type="term" value="P:lipopolysaccharide metabolic process"/>
    <property type="evidence" value="ECO:0007669"/>
    <property type="project" value="InterPro"/>
</dbReference>
<protein>
    <recommendedName>
        <fullName evidence="2">Lipopolysaccharide assembly protein B</fullName>
    </recommendedName>
</protein>
<feature type="domain" description="LapB rubredoxin metal binding" evidence="3">
    <location>
        <begin position="362"/>
        <end position="387"/>
    </location>
</feature>
<gene>
    <name evidence="2" type="primary">lapB</name>
    <name evidence="4" type="ORF">MARGE09_P3011</name>
</gene>
<dbReference type="AlphaFoldDB" id="A0AAN1WJP3"/>
<accession>A0AAN1WJP3</accession>
<feature type="binding site" evidence="2">
    <location>
        <position position="378"/>
    </location>
    <ligand>
        <name>Fe cation</name>
        <dbReference type="ChEBI" id="CHEBI:24875"/>
    </ligand>
</feature>
<dbReference type="GO" id="GO:0046890">
    <property type="term" value="P:regulation of lipid biosynthetic process"/>
    <property type="evidence" value="ECO:0007669"/>
    <property type="project" value="UniProtKB-UniRule"/>
</dbReference>